<dbReference type="PROSITE" id="PS50102">
    <property type="entry name" value="RRM"/>
    <property type="match status" value="1"/>
</dbReference>
<name>A0A2Z7BXL6_9LAMI</name>
<dbReference type="InterPro" id="IPR012677">
    <property type="entry name" value="Nucleotide-bd_a/b_plait_sf"/>
</dbReference>
<evidence type="ECO:0000313" key="5">
    <source>
        <dbReference type="Proteomes" id="UP000250235"/>
    </source>
</evidence>
<reference evidence="4 5" key="1">
    <citation type="journal article" date="2015" name="Proc. Natl. Acad. Sci. U.S.A.">
        <title>The resurrection genome of Boea hygrometrica: A blueprint for survival of dehydration.</title>
        <authorList>
            <person name="Xiao L."/>
            <person name="Yang G."/>
            <person name="Zhang L."/>
            <person name="Yang X."/>
            <person name="Zhao S."/>
            <person name="Ji Z."/>
            <person name="Zhou Q."/>
            <person name="Hu M."/>
            <person name="Wang Y."/>
            <person name="Chen M."/>
            <person name="Xu Y."/>
            <person name="Jin H."/>
            <person name="Xiao X."/>
            <person name="Hu G."/>
            <person name="Bao F."/>
            <person name="Hu Y."/>
            <person name="Wan P."/>
            <person name="Li L."/>
            <person name="Deng X."/>
            <person name="Kuang T."/>
            <person name="Xiang C."/>
            <person name="Zhu J.K."/>
            <person name="Oliver M.J."/>
            <person name="He Y."/>
        </authorList>
    </citation>
    <scope>NUCLEOTIDE SEQUENCE [LARGE SCALE GENOMIC DNA]</scope>
    <source>
        <strain evidence="5">cv. XS01</strain>
    </source>
</reference>
<dbReference type="GO" id="GO:0003723">
    <property type="term" value="F:RNA binding"/>
    <property type="evidence" value="ECO:0007669"/>
    <property type="project" value="UniProtKB-UniRule"/>
</dbReference>
<dbReference type="SMART" id="SM00360">
    <property type="entry name" value="RRM"/>
    <property type="match status" value="1"/>
</dbReference>
<dbReference type="AlphaFoldDB" id="A0A2Z7BXL6"/>
<dbReference type="SUPFAM" id="SSF54928">
    <property type="entry name" value="RNA-binding domain, RBD"/>
    <property type="match status" value="1"/>
</dbReference>
<dbReference type="Pfam" id="PF00076">
    <property type="entry name" value="RRM_1"/>
    <property type="match status" value="1"/>
</dbReference>
<dbReference type="InterPro" id="IPR000504">
    <property type="entry name" value="RRM_dom"/>
</dbReference>
<dbReference type="Proteomes" id="UP000250235">
    <property type="component" value="Unassembled WGS sequence"/>
</dbReference>
<dbReference type="InterPro" id="IPR035979">
    <property type="entry name" value="RBD_domain_sf"/>
</dbReference>
<dbReference type="OrthoDB" id="439808at2759"/>
<accession>A0A2Z7BXL6</accession>
<proteinExistence type="predicted"/>
<dbReference type="Gene3D" id="3.30.70.330">
    <property type="match status" value="1"/>
</dbReference>
<feature type="domain" description="RRM" evidence="3">
    <location>
        <begin position="1"/>
        <end position="75"/>
    </location>
</feature>
<sequence>MVGLSYDTNETILKEAFEKYGEVIEVKVICNRVSGKSKGYGFVNYTLENAATQALNEMNGQLLDGKIIRVHRADGGNREQKSVSKIQFSVQTILIHDHVGVFAGIDSRGSVLFLQGEKEMIILRQEHLKRKRVVCNMIKDDGALIALGSPKVLSTESTSSLVIKTITKNTYIDHVEHKLLAAEKLL</sequence>
<dbReference type="PANTHER" id="PTHR48027">
    <property type="entry name" value="HETEROGENEOUS NUCLEAR RIBONUCLEOPROTEIN 87F-RELATED"/>
    <property type="match status" value="1"/>
</dbReference>
<evidence type="ECO:0000259" key="3">
    <source>
        <dbReference type="PROSITE" id="PS50102"/>
    </source>
</evidence>
<protein>
    <submittedName>
        <fullName evidence="4">Glycine-rich RNA-binding protein 4, mitochondrial-like</fullName>
    </submittedName>
</protein>
<dbReference type="EMBL" id="KV001966">
    <property type="protein sequence ID" value="KZV38378.1"/>
    <property type="molecule type" value="Genomic_DNA"/>
</dbReference>
<dbReference type="InterPro" id="IPR052462">
    <property type="entry name" value="SLIRP/GR-RBP-like"/>
</dbReference>
<organism evidence="4 5">
    <name type="scientific">Dorcoceras hygrometricum</name>
    <dbReference type="NCBI Taxonomy" id="472368"/>
    <lineage>
        <taxon>Eukaryota</taxon>
        <taxon>Viridiplantae</taxon>
        <taxon>Streptophyta</taxon>
        <taxon>Embryophyta</taxon>
        <taxon>Tracheophyta</taxon>
        <taxon>Spermatophyta</taxon>
        <taxon>Magnoliopsida</taxon>
        <taxon>eudicotyledons</taxon>
        <taxon>Gunneridae</taxon>
        <taxon>Pentapetalae</taxon>
        <taxon>asterids</taxon>
        <taxon>lamiids</taxon>
        <taxon>Lamiales</taxon>
        <taxon>Gesneriaceae</taxon>
        <taxon>Didymocarpoideae</taxon>
        <taxon>Trichosporeae</taxon>
        <taxon>Loxocarpinae</taxon>
        <taxon>Dorcoceras</taxon>
    </lineage>
</organism>
<evidence type="ECO:0000256" key="1">
    <source>
        <dbReference type="ARBA" id="ARBA00022884"/>
    </source>
</evidence>
<gene>
    <name evidence="4" type="ORF">F511_13555</name>
</gene>
<keyword evidence="1 2" id="KW-0694">RNA-binding</keyword>
<evidence type="ECO:0000256" key="2">
    <source>
        <dbReference type="PROSITE-ProRule" id="PRU00176"/>
    </source>
</evidence>
<keyword evidence="5" id="KW-1185">Reference proteome</keyword>
<evidence type="ECO:0000313" key="4">
    <source>
        <dbReference type="EMBL" id="KZV38378.1"/>
    </source>
</evidence>